<dbReference type="InterPro" id="IPR036390">
    <property type="entry name" value="WH_DNA-bd_sf"/>
</dbReference>
<dbReference type="SUPFAM" id="SSF46785">
    <property type="entry name" value="Winged helix' DNA-binding domain"/>
    <property type="match status" value="1"/>
</dbReference>
<reference evidence="5 6" key="1">
    <citation type="submission" date="2020-04" db="EMBL/GenBank/DDBJ databases">
        <authorList>
            <person name="Klaysubun C."/>
            <person name="Duangmal K."/>
            <person name="Lipun K."/>
        </authorList>
    </citation>
    <scope>NUCLEOTIDE SEQUENCE [LARGE SCALE GENOMIC DNA]</scope>
    <source>
        <strain evidence="5 6">DSM 45300</strain>
    </source>
</reference>
<name>A0A848DKZ0_9PSEU</name>
<dbReference type="PANTHER" id="PTHR33164">
    <property type="entry name" value="TRANSCRIPTIONAL REGULATOR, MARR FAMILY"/>
    <property type="match status" value="1"/>
</dbReference>
<evidence type="ECO:0000256" key="1">
    <source>
        <dbReference type="ARBA" id="ARBA00023015"/>
    </source>
</evidence>
<dbReference type="PROSITE" id="PS01117">
    <property type="entry name" value="HTH_MARR_1"/>
    <property type="match status" value="1"/>
</dbReference>
<dbReference type="GO" id="GO:0003700">
    <property type="term" value="F:DNA-binding transcription factor activity"/>
    <property type="evidence" value="ECO:0007669"/>
    <property type="project" value="InterPro"/>
</dbReference>
<evidence type="ECO:0000313" key="6">
    <source>
        <dbReference type="Proteomes" id="UP000586918"/>
    </source>
</evidence>
<sequence>MPPAARTLATSITHAVRGPTLPDVDTEIPGSQPSTLYLVKQLELAIRAVLDDALRPHGLTTPQYTALTALAHRDGLSSAQLARRSFVTPQTMHEQVLALERNGLVERFRDQRNRRSLRIHLTDSGRERMARCAPAVSALERTVEETMDAPGLAEFRERLRGAHAALVPLARRPAGSTTG</sequence>
<keyword evidence="1" id="KW-0805">Transcription regulation</keyword>
<comment type="caution">
    <text evidence="5">The sequence shown here is derived from an EMBL/GenBank/DDBJ whole genome shotgun (WGS) entry which is preliminary data.</text>
</comment>
<dbReference type="PROSITE" id="PS50995">
    <property type="entry name" value="HTH_MARR_2"/>
    <property type="match status" value="1"/>
</dbReference>
<gene>
    <name evidence="5" type="ORF">HF519_17615</name>
</gene>
<dbReference type="GO" id="GO:0006950">
    <property type="term" value="P:response to stress"/>
    <property type="evidence" value="ECO:0007669"/>
    <property type="project" value="TreeGrafter"/>
</dbReference>
<dbReference type="Proteomes" id="UP000586918">
    <property type="component" value="Unassembled WGS sequence"/>
</dbReference>
<evidence type="ECO:0000256" key="2">
    <source>
        <dbReference type="ARBA" id="ARBA00023125"/>
    </source>
</evidence>
<feature type="domain" description="HTH marR-type" evidence="4">
    <location>
        <begin position="32"/>
        <end position="164"/>
    </location>
</feature>
<proteinExistence type="predicted"/>
<evidence type="ECO:0000313" key="5">
    <source>
        <dbReference type="EMBL" id="NMH93358.1"/>
    </source>
</evidence>
<dbReference type="InterPro" id="IPR023187">
    <property type="entry name" value="Tscrpt_reg_MarR-type_CS"/>
</dbReference>
<keyword evidence="3" id="KW-0804">Transcription</keyword>
<dbReference type="InterPro" id="IPR000835">
    <property type="entry name" value="HTH_MarR-typ"/>
</dbReference>
<dbReference type="InterPro" id="IPR039422">
    <property type="entry name" value="MarR/SlyA-like"/>
</dbReference>
<evidence type="ECO:0000259" key="4">
    <source>
        <dbReference type="PROSITE" id="PS50995"/>
    </source>
</evidence>
<dbReference type="InterPro" id="IPR036388">
    <property type="entry name" value="WH-like_DNA-bd_sf"/>
</dbReference>
<dbReference type="AlphaFoldDB" id="A0A848DKZ0"/>
<keyword evidence="2" id="KW-0238">DNA-binding</keyword>
<dbReference type="Pfam" id="PF12802">
    <property type="entry name" value="MarR_2"/>
    <property type="match status" value="1"/>
</dbReference>
<dbReference type="EMBL" id="JAAXKZ010000065">
    <property type="protein sequence ID" value="NMH93358.1"/>
    <property type="molecule type" value="Genomic_DNA"/>
</dbReference>
<protein>
    <submittedName>
        <fullName evidence="5">MarR family transcriptional regulator</fullName>
    </submittedName>
</protein>
<organism evidence="5 6">
    <name type="scientific">Pseudonocardia bannensis</name>
    <dbReference type="NCBI Taxonomy" id="630973"/>
    <lineage>
        <taxon>Bacteria</taxon>
        <taxon>Bacillati</taxon>
        <taxon>Actinomycetota</taxon>
        <taxon>Actinomycetes</taxon>
        <taxon>Pseudonocardiales</taxon>
        <taxon>Pseudonocardiaceae</taxon>
        <taxon>Pseudonocardia</taxon>
    </lineage>
</organism>
<keyword evidence="6" id="KW-1185">Reference proteome</keyword>
<dbReference type="PANTHER" id="PTHR33164:SF43">
    <property type="entry name" value="HTH-TYPE TRANSCRIPTIONAL REPRESSOR YETL"/>
    <property type="match status" value="1"/>
</dbReference>
<dbReference type="SMART" id="SM00347">
    <property type="entry name" value="HTH_MARR"/>
    <property type="match status" value="1"/>
</dbReference>
<dbReference type="GO" id="GO:0003677">
    <property type="term" value="F:DNA binding"/>
    <property type="evidence" value="ECO:0007669"/>
    <property type="project" value="UniProtKB-KW"/>
</dbReference>
<evidence type="ECO:0000256" key="3">
    <source>
        <dbReference type="ARBA" id="ARBA00023163"/>
    </source>
</evidence>
<accession>A0A848DKZ0</accession>
<dbReference type="Gene3D" id="1.10.10.10">
    <property type="entry name" value="Winged helix-like DNA-binding domain superfamily/Winged helix DNA-binding domain"/>
    <property type="match status" value="1"/>
</dbReference>